<organism evidence="2 3">
    <name type="scientific">Lacticaseibacillus suilingensis</name>
    <dbReference type="NCBI Taxonomy" id="2799577"/>
    <lineage>
        <taxon>Bacteria</taxon>
        <taxon>Bacillati</taxon>
        <taxon>Bacillota</taxon>
        <taxon>Bacilli</taxon>
        <taxon>Lactobacillales</taxon>
        <taxon>Lactobacillaceae</taxon>
        <taxon>Lacticaseibacillus</taxon>
    </lineage>
</organism>
<dbReference type="Proteomes" id="UP001597199">
    <property type="component" value="Unassembled WGS sequence"/>
</dbReference>
<comment type="caution">
    <text evidence="2">The sequence shown here is derived from an EMBL/GenBank/DDBJ whole genome shotgun (WGS) entry which is preliminary data.</text>
</comment>
<evidence type="ECO:0000313" key="3">
    <source>
        <dbReference type="Proteomes" id="UP001597199"/>
    </source>
</evidence>
<proteinExistence type="predicted"/>
<dbReference type="RefSeq" id="WP_204118253.1">
    <property type="nucleotide sequence ID" value="NZ_BOLV01000003.1"/>
</dbReference>
<feature type="domain" description="DUF2087" evidence="1">
    <location>
        <begin position="89"/>
        <end position="156"/>
    </location>
</feature>
<evidence type="ECO:0000259" key="1">
    <source>
        <dbReference type="Pfam" id="PF09860"/>
    </source>
</evidence>
<evidence type="ECO:0000313" key="2">
    <source>
        <dbReference type="EMBL" id="MFD1399070.1"/>
    </source>
</evidence>
<gene>
    <name evidence="2" type="ORF">ACFQ41_07085</name>
</gene>
<name>A0ABW4BGY2_9LACO</name>
<dbReference type="EMBL" id="JBHTOA010000030">
    <property type="protein sequence ID" value="MFD1399070.1"/>
    <property type="molecule type" value="Genomic_DNA"/>
</dbReference>
<dbReference type="InterPro" id="IPR018656">
    <property type="entry name" value="DUF2087"/>
</dbReference>
<dbReference type="Pfam" id="PF09860">
    <property type="entry name" value="DUF2087"/>
    <property type="match status" value="1"/>
</dbReference>
<keyword evidence="3" id="KW-1185">Reference proteome</keyword>
<reference evidence="3" key="1">
    <citation type="journal article" date="2019" name="Int. J. Syst. Evol. Microbiol.">
        <title>The Global Catalogue of Microorganisms (GCM) 10K type strain sequencing project: providing services to taxonomists for standard genome sequencing and annotation.</title>
        <authorList>
            <consortium name="The Broad Institute Genomics Platform"/>
            <consortium name="The Broad Institute Genome Sequencing Center for Infectious Disease"/>
            <person name="Wu L."/>
            <person name="Ma J."/>
        </authorList>
    </citation>
    <scope>NUCLEOTIDE SEQUENCE [LARGE SCALE GENOMIC DNA]</scope>
    <source>
        <strain evidence="3">CCM 9110</strain>
    </source>
</reference>
<protein>
    <submittedName>
        <fullName evidence="2">DUF2087 domain-containing protein</fullName>
    </submittedName>
</protein>
<sequence length="158" mass="17976">MLAAFARGDSDAQIAAATAVTPSTVRHQRYTFRQKAAQAELYLAQYHAAFGEGAQRLALPLAAQSLGITNADYEKELKRDVDYTAAPTLAHWPRQEKRRVCLIARMVQGFEPDVHYSRLAVQAKLRRWSPDDATLTRYLIDYGFLARTPDGRDYWRIF</sequence>
<accession>A0ABW4BGY2</accession>